<feature type="compositionally biased region" description="Basic and acidic residues" evidence="1">
    <location>
        <begin position="104"/>
        <end position="129"/>
    </location>
</feature>
<organism evidence="2 3">
    <name type="scientific">Paratrimastix pyriformis</name>
    <dbReference type="NCBI Taxonomy" id="342808"/>
    <lineage>
        <taxon>Eukaryota</taxon>
        <taxon>Metamonada</taxon>
        <taxon>Preaxostyla</taxon>
        <taxon>Paratrimastigidae</taxon>
        <taxon>Paratrimastix</taxon>
    </lineage>
</organism>
<proteinExistence type="predicted"/>
<sequence>MIPESLLETLRSVLRLSWVPDLGDWQPQALVTWGPSSMRSRGQLSSKILGELPQKPMSIRYGPRKRYCYVELPVGAFEELRAAPPPGLFVGLATRRAANGKAPSQDREASPRERRSTIEVVPVDDRTSPADDDEECLVLPSELPLRMNRRPHLRGKTRDSACACGEAQ</sequence>
<feature type="region of interest" description="Disordered" evidence="1">
    <location>
        <begin position="97"/>
        <end position="134"/>
    </location>
</feature>
<reference evidence="2" key="1">
    <citation type="journal article" date="2022" name="bioRxiv">
        <title>Genomics of Preaxostyla Flagellates Illuminates Evolutionary Transitions and the Path Towards Mitochondrial Loss.</title>
        <authorList>
            <person name="Novak L.V.F."/>
            <person name="Treitli S.C."/>
            <person name="Pyrih J."/>
            <person name="Halakuc P."/>
            <person name="Pipaliya S.V."/>
            <person name="Vacek V."/>
            <person name="Brzon O."/>
            <person name="Soukal P."/>
            <person name="Eme L."/>
            <person name="Dacks J.B."/>
            <person name="Karnkowska A."/>
            <person name="Elias M."/>
            <person name="Hampl V."/>
        </authorList>
    </citation>
    <scope>NUCLEOTIDE SEQUENCE</scope>
    <source>
        <strain evidence="2">RCP-MX</strain>
    </source>
</reference>
<dbReference type="Proteomes" id="UP001141327">
    <property type="component" value="Unassembled WGS sequence"/>
</dbReference>
<dbReference type="EMBL" id="JAPMOS010000150">
    <property type="protein sequence ID" value="KAJ4454526.1"/>
    <property type="molecule type" value="Genomic_DNA"/>
</dbReference>
<evidence type="ECO:0000313" key="2">
    <source>
        <dbReference type="EMBL" id="KAJ4454526.1"/>
    </source>
</evidence>
<evidence type="ECO:0000313" key="3">
    <source>
        <dbReference type="Proteomes" id="UP001141327"/>
    </source>
</evidence>
<comment type="caution">
    <text evidence="2">The sequence shown here is derived from an EMBL/GenBank/DDBJ whole genome shotgun (WGS) entry which is preliminary data.</text>
</comment>
<name>A0ABQ8U593_9EUKA</name>
<feature type="region of interest" description="Disordered" evidence="1">
    <location>
        <begin position="148"/>
        <end position="168"/>
    </location>
</feature>
<keyword evidence="3" id="KW-1185">Reference proteome</keyword>
<evidence type="ECO:0000256" key="1">
    <source>
        <dbReference type="SAM" id="MobiDB-lite"/>
    </source>
</evidence>
<gene>
    <name evidence="2" type="ORF">PAPYR_10749</name>
</gene>
<accession>A0ABQ8U593</accession>
<protein>
    <submittedName>
        <fullName evidence="2">Uncharacterized protein</fullName>
    </submittedName>
</protein>